<dbReference type="KEGG" id="panm:D3795_08450"/>
<sequence length="78" mass="8805">MRPTLEADNEVAKSRCFESEKISPKGLTQNAKAVECAASLNAAKRSLTIYQAKQTVWALTGFRQRKHLRMQKSIFGYT</sequence>
<evidence type="ECO:0000313" key="2">
    <source>
        <dbReference type="EMBL" id="QGT96180.1"/>
    </source>
</evidence>
<gene>
    <name evidence="1" type="ORF">D3795_06905</name>
    <name evidence="2" type="ORF">D3795_08450</name>
</gene>
<name>A0AA92IM36_9GAMM</name>
<dbReference type="AlphaFoldDB" id="A0AA92IM36"/>
<organism evidence="2 3">
    <name type="scientific">Pseudidiomarina andamanensis</name>
    <dbReference type="NCBI Taxonomy" id="1940690"/>
    <lineage>
        <taxon>Bacteria</taxon>
        <taxon>Pseudomonadati</taxon>
        <taxon>Pseudomonadota</taxon>
        <taxon>Gammaproteobacteria</taxon>
        <taxon>Alteromonadales</taxon>
        <taxon>Idiomarinaceae</taxon>
        <taxon>Pseudidiomarina</taxon>
    </lineage>
</organism>
<keyword evidence="3" id="KW-1185">Reference proteome</keyword>
<evidence type="ECO:0000313" key="1">
    <source>
        <dbReference type="EMBL" id="QGT95902.1"/>
    </source>
</evidence>
<proteinExistence type="predicted"/>
<dbReference type="KEGG" id="panm:D3795_06905"/>
<reference evidence="2 3" key="1">
    <citation type="submission" date="2018-09" db="EMBL/GenBank/DDBJ databases">
        <title>Whole genome sequencing of Idiomarina andamanensis W-5T (LMG 29773T= JCM 31645T).</title>
        <authorList>
            <person name="Das S.K."/>
        </authorList>
    </citation>
    <scope>NUCLEOTIDE SEQUENCE [LARGE SCALE GENOMIC DNA]</scope>
    <source>
        <strain evidence="2 3">W-5T</strain>
    </source>
</reference>
<accession>A0AA92IM36</accession>
<evidence type="ECO:0000313" key="3">
    <source>
        <dbReference type="Proteomes" id="UP000427820"/>
    </source>
</evidence>
<dbReference type="Proteomes" id="UP000427820">
    <property type="component" value="Chromosome"/>
</dbReference>
<protein>
    <submittedName>
        <fullName evidence="2">Uncharacterized protein</fullName>
    </submittedName>
</protein>
<dbReference type="EMBL" id="CP032551">
    <property type="protein sequence ID" value="QGT96180.1"/>
    <property type="molecule type" value="Genomic_DNA"/>
</dbReference>
<dbReference type="EMBL" id="CP032551">
    <property type="protein sequence ID" value="QGT95902.1"/>
    <property type="molecule type" value="Genomic_DNA"/>
</dbReference>